<dbReference type="Pfam" id="PF00078">
    <property type="entry name" value="RVT_1"/>
    <property type="match status" value="1"/>
</dbReference>
<dbReference type="InterPro" id="IPR000477">
    <property type="entry name" value="RT_dom"/>
</dbReference>
<dbReference type="InterPro" id="IPR043502">
    <property type="entry name" value="DNA/RNA_pol_sf"/>
</dbReference>
<dbReference type="AlphaFoldDB" id="A0A5H2Y959"/>
<dbReference type="InterPro" id="IPR043128">
    <property type="entry name" value="Rev_trsase/Diguanyl_cyclase"/>
</dbReference>
<name>A0A5H2Y959_PRUDU</name>
<dbReference type="Gene3D" id="3.30.70.270">
    <property type="match status" value="1"/>
</dbReference>
<evidence type="ECO:0000259" key="1">
    <source>
        <dbReference type="Pfam" id="PF00078"/>
    </source>
</evidence>
<sequence length="279" mass="31914">MRIVYRDSLVLVGGCISGGKFDSSGYGRLGCYSGHGLVGQASCLSGLFSKGVVREFLDVFPEDLPGLPHHLEIKFTIELIPGINPISQAPYRMAPAELRKLKTQLQELLDKGFILPIFSPWGRSSFAVEQGHLQNRYSLPRIDDLFDQLRGAKLRIREEDVPKAGFWTRYGHCEFLVMPFGLTNVPTTFMDLMDRVFRCYLDRLMMVFIDDILVYSKSQKVHMKHLEIALNTLRMRQLYAKFSKCQFWFHQDLIKGLESLIANNLGKGTRVPAIKFAFW</sequence>
<dbReference type="EMBL" id="AP021790">
    <property type="protein sequence ID" value="BBN70266.1"/>
    <property type="molecule type" value="Genomic_DNA"/>
</dbReference>
<organism evidence="2">
    <name type="scientific">Prunus dulcis</name>
    <name type="common">Almond</name>
    <name type="synonym">Amygdalus dulcis</name>
    <dbReference type="NCBI Taxonomy" id="3755"/>
    <lineage>
        <taxon>Eukaryota</taxon>
        <taxon>Viridiplantae</taxon>
        <taxon>Streptophyta</taxon>
        <taxon>Embryophyta</taxon>
        <taxon>Tracheophyta</taxon>
        <taxon>Spermatophyta</taxon>
        <taxon>Magnoliopsida</taxon>
        <taxon>eudicotyledons</taxon>
        <taxon>Gunneridae</taxon>
        <taxon>Pentapetalae</taxon>
        <taxon>rosids</taxon>
        <taxon>fabids</taxon>
        <taxon>Rosales</taxon>
        <taxon>Rosaceae</taxon>
        <taxon>Amygdaloideae</taxon>
        <taxon>Amygdaleae</taxon>
        <taxon>Prunus</taxon>
    </lineage>
</organism>
<feature type="domain" description="Reverse transcriptase" evidence="1">
    <location>
        <begin position="167"/>
        <end position="252"/>
    </location>
</feature>
<evidence type="ECO:0000313" key="2">
    <source>
        <dbReference type="EMBL" id="BBN70266.1"/>
    </source>
</evidence>
<accession>A0A5H2Y959</accession>
<protein>
    <submittedName>
        <fullName evidence="2">Transposable element protein</fullName>
    </submittedName>
</protein>
<dbReference type="SUPFAM" id="SSF56672">
    <property type="entry name" value="DNA/RNA polymerases"/>
    <property type="match status" value="1"/>
</dbReference>
<reference evidence="2" key="1">
    <citation type="journal article" date="2019" name="Science">
        <title>Mutation of a bHLH transcription factor allowed almond domestication.</title>
        <authorList>
            <person name="Sanchez-Perez R."/>
            <person name="Pavan S."/>
            <person name="Mazzeo R."/>
            <person name="Moldovan C."/>
            <person name="Aiese Cigliano R."/>
            <person name="Del Cueto J."/>
            <person name="Ricciardi F."/>
            <person name="Lotti C."/>
            <person name="Ricciardi L."/>
            <person name="Dicenta F."/>
            <person name="Lopez-Marques R.L."/>
            <person name="Lindberg Moller B."/>
        </authorList>
    </citation>
    <scope>NUCLEOTIDE SEQUENCE</scope>
</reference>
<dbReference type="CDD" id="cd01647">
    <property type="entry name" value="RT_LTR"/>
    <property type="match status" value="1"/>
</dbReference>
<dbReference type="PANTHER" id="PTHR24559:SF444">
    <property type="entry name" value="REVERSE TRANSCRIPTASE DOMAIN-CONTAINING PROTEIN"/>
    <property type="match status" value="1"/>
</dbReference>
<gene>
    <name evidence="2" type="ORF">Prudu_1453S000600</name>
</gene>
<dbReference type="Gene3D" id="3.10.10.10">
    <property type="entry name" value="HIV Type 1 Reverse Transcriptase, subunit A, domain 1"/>
    <property type="match status" value="2"/>
</dbReference>
<proteinExistence type="predicted"/>
<dbReference type="PANTHER" id="PTHR24559">
    <property type="entry name" value="TRANSPOSON TY3-I GAG-POL POLYPROTEIN"/>
    <property type="match status" value="1"/>
</dbReference>
<dbReference type="InterPro" id="IPR053134">
    <property type="entry name" value="RNA-dir_DNA_polymerase"/>
</dbReference>